<protein>
    <submittedName>
        <fullName evidence="1">Uncharacterized protein</fullName>
    </submittedName>
</protein>
<reference evidence="1" key="1">
    <citation type="submission" date="2022-05" db="EMBL/GenBank/DDBJ databases">
        <title>Chromosome-level genome of Chaenocephalus aceratus.</title>
        <authorList>
            <person name="Park H."/>
        </authorList>
    </citation>
    <scope>NUCLEOTIDE SEQUENCE</scope>
    <source>
        <strain evidence="1">KU_202001</strain>
    </source>
</reference>
<evidence type="ECO:0000313" key="1">
    <source>
        <dbReference type="EMBL" id="KAI4817583.1"/>
    </source>
</evidence>
<sequence length="143" mass="15601">MFLRTPAAGSIGFGMTLFFMVGFTMLIKDWGAQLLSVLVLVQSVLLLDGLPSMAMSPICPCYLPIAGTVVGRRQGMSTHRWALPLGPTVAREIPYSLAWDLTVPSYRVWPRGGTAGVLAVERLCTGRRRLTHSAPLFTLHEEG</sequence>
<name>A0ACB9WVZ0_CHAAC</name>
<evidence type="ECO:0000313" key="2">
    <source>
        <dbReference type="Proteomes" id="UP001057452"/>
    </source>
</evidence>
<dbReference type="EMBL" id="CM043795">
    <property type="protein sequence ID" value="KAI4817583.1"/>
    <property type="molecule type" value="Genomic_DNA"/>
</dbReference>
<proteinExistence type="predicted"/>
<keyword evidence="2" id="KW-1185">Reference proteome</keyword>
<accession>A0ACB9WVZ0</accession>
<dbReference type="Proteomes" id="UP001057452">
    <property type="component" value="Chromosome 11"/>
</dbReference>
<comment type="caution">
    <text evidence="1">The sequence shown here is derived from an EMBL/GenBank/DDBJ whole genome shotgun (WGS) entry which is preliminary data.</text>
</comment>
<organism evidence="1 2">
    <name type="scientific">Chaenocephalus aceratus</name>
    <name type="common">Blackfin icefish</name>
    <name type="synonym">Chaenichthys aceratus</name>
    <dbReference type="NCBI Taxonomy" id="36190"/>
    <lineage>
        <taxon>Eukaryota</taxon>
        <taxon>Metazoa</taxon>
        <taxon>Chordata</taxon>
        <taxon>Craniata</taxon>
        <taxon>Vertebrata</taxon>
        <taxon>Euteleostomi</taxon>
        <taxon>Actinopterygii</taxon>
        <taxon>Neopterygii</taxon>
        <taxon>Teleostei</taxon>
        <taxon>Neoteleostei</taxon>
        <taxon>Acanthomorphata</taxon>
        <taxon>Eupercaria</taxon>
        <taxon>Perciformes</taxon>
        <taxon>Notothenioidei</taxon>
        <taxon>Channichthyidae</taxon>
        <taxon>Chaenocephalus</taxon>
    </lineage>
</organism>
<gene>
    <name evidence="1" type="ORF">KUCAC02_010968</name>
</gene>